<dbReference type="RefSeq" id="WP_118299818.1">
    <property type="nucleotide sequence ID" value="NZ_JADNOV010000017.1"/>
</dbReference>
<sequence length="109" mass="12472">MKVKHEYERMPANEVWNVVVAYINKNKQFLSSTGIKYNAKVIIDSIEYKGGREGSVRATEGESISKNQFISAFRQIRDMECINTKNVKPYIDRKQSPFVGLLKSVGIIE</sequence>
<reference evidence="1 2" key="1">
    <citation type="submission" date="2018-08" db="EMBL/GenBank/DDBJ databases">
        <title>A genome reference for cultivated species of the human gut microbiota.</title>
        <authorList>
            <person name="Zou Y."/>
            <person name="Xue W."/>
            <person name="Luo G."/>
        </authorList>
    </citation>
    <scope>NUCLEOTIDE SEQUENCE [LARGE SCALE GENOMIC DNA]</scope>
    <source>
        <strain evidence="1 2">AM17-48</strain>
    </source>
</reference>
<accession>A0A414WQK0</accession>
<dbReference type="EMBL" id="QRJR01000044">
    <property type="protein sequence ID" value="RHH39080.1"/>
    <property type="molecule type" value="Genomic_DNA"/>
</dbReference>
<dbReference type="AlphaFoldDB" id="A0A414WQK0"/>
<name>A0A414WQK0_BACOV</name>
<proteinExistence type="predicted"/>
<comment type="caution">
    <text evidence="1">The sequence shown here is derived from an EMBL/GenBank/DDBJ whole genome shotgun (WGS) entry which is preliminary data.</text>
</comment>
<gene>
    <name evidence="1" type="ORF">DW206_24905</name>
</gene>
<evidence type="ECO:0000313" key="1">
    <source>
        <dbReference type="EMBL" id="RHH39080.1"/>
    </source>
</evidence>
<protein>
    <submittedName>
        <fullName evidence="1">Uncharacterized protein</fullName>
    </submittedName>
</protein>
<evidence type="ECO:0000313" key="2">
    <source>
        <dbReference type="Proteomes" id="UP000283329"/>
    </source>
</evidence>
<dbReference type="Proteomes" id="UP000283329">
    <property type="component" value="Unassembled WGS sequence"/>
</dbReference>
<organism evidence="1 2">
    <name type="scientific">Bacteroides ovatus</name>
    <dbReference type="NCBI Taxonomy" id="28116"/>
    <lineage>
        <taxon>Bacteria</taxon>
        <taxon>Pseudomonadati</taxon>
        <taxon>Bacteroidota</taxon>
        <taxon>Bacteroidia</taxon>
        <taxon>Bacteroidales</taxon>
        <taxon>Bacteroidaceae</taxon>
        <taxon>Bacteroides</taxon>
    </lineage>
</organism>